<dbReference type="Proteomes" id="UP001596099">
    <property type="component" value="Unassembled WGS sequence"/>
</dbReference>
<keyword evidence="1" id="KW-0812">Transmembrane</keyword>
<evidence type="ECO:0000256" key="1">
    <source>
        <dbReference type="SAM" id="Phobius"/>
    </source>
</evidence>
<keyword evidence="3" id="KW-1185">Reference proteome</keyword>
<comment type="caution">
    <text evidence="2">The sequence shown here is derived from an EMBL/GenBank/DDBJ whole genome shotgun (WGS) entry which is preliminary data.</text>
</comment>
<proteinExistence type="predicted"/>
<gene>
    <name evidence="2" type="ORF">ACFPYI_16890</name>
</gene>
<protein>
    <submittedName>
        <fullName evidence="2">Uncharacterized protein</fullName>
    </submittedName>
</protein>
<dbReference type="RefSeq" id="WP_247417057.1">
    <property type="nucleotide sequence ID" value="NZ_JALLGW010000001.1"/>
</dbReference>
<feature type="transmembrane region" description="Helical" evidence="1">
    <location>
        <begin position="7"/>
        <end position="28"/>
    </location>
</feature>
<keyword evidence="1" id="KW-1133">Transmembrane helix</keyword>
<evidence type="ECO:0000313" key="2">
    <source>
        <dbReference type="EMBL" id="MFC5973012.1"/>
    </source>
</evidence>
<reference evidence="2 3" key="1">
    <citation type="journal article" date="2019" name="Int. J. Syst. Evol. Microbiol.">
        <title>The Global Catalogue of Microorganisms (GCM) 10K type strain sequencing project: providing services to taxonomists for standard genome sequencing and annotation.</title>
        <authorList>
            <consortium name="The Broad Institute Genomics Platform"/>
            <consortium name="The Broad Institute Genome Sequencing Center for Infectious Disease"/>
            <person name="Wu L."/>
            <person name="Ma J."/>
        </authorList>
    </citation>
    <scope>NUCLEOTIDE SEQUENCE [LARGE SCALE GENOMIC DNA]</scope>
    <source>
        <strain evidence="2 3">CGMCC 1.12543</strain>
    </source>
</reference>
<name>A0ABD5RR46_9EURY</name>
<accession>A0ABD5RR46</accession>
<evidence type="ECO:0000313" key="3">
    <source>
        <dbReference type="Proteomes" id="UP001596099"/>
    </source>
</evidence>
<dbReference type="EMBL" id="JBHSQH010000001">
    <property type="protein sequence ID" value="MFC5973012.1"/>
    <property type="molecule type" value="Genomic_DNA"/>
</dbReference>
<keyword evidence="1" id="KW-0472">Membrane</keyword>
<organism evidence="2 3">
    <name type="scientific">Halomarina salina</name>
    <dbReference type="NCBI Taxonomy" id="1872699"/>
    <lineage>
        <taxon>Archaea</taxon>
        <taxon>Methanobacteriati</taxon>
        <taxon>Methanobacteriota</taxon>
        <taxon>Stenosarchaea group</taxon>
        <taxon>Halobacteria</taxon>
        <taxon>Halobacteriales</taxon>
        <taxon>Natronomonadaceae</taxon>
        <taxon>Halomarina</taxon>
    </lineage>
</organism>
<sequence>MARFRLLGPLAVLCIVALVVGALWSLSVLFTGDYVSSAGVVLGVVIVVVGSGVVVGRRTDRWTDNPYW</sequence>
<dbReference type="AlphaFoldDB" id="A0ABD5RR46"/>
<feature type="transmembrane region" description="Helical" evidence="1">
    <location>
        <begin position="34"/>
        <end position="55"/>
    </location>
</feature>